<dbReference type="SUPFAM" id="SSF81573">
    <property type="entry name" value="F1F0 ATP synthase subunit B, membrane domain"/>
    <property type="match status" value="1"/>
</dbReference>
<feature type="coiled-coil region" evidence="14">
    <location>
        <begin position="34"/>
        <end position="130"/>
    </location>
</feature>
<evidence type="ECO:0000256" key="7">
    <source>
        <dbReference type="ARBA" id="ARBA00023065"/>
    </source>
</evidence>
<evidence type="ECO:0000256" key="4">
    <source>
        <dbReference type="ARBA" id="ARBA00022692"/>
    </source>
</evidence>
<name>A0A2M7TV69_9BACT</name>
<evidence type="ECO:0000256" key="3">
    <source>
        <dbReference type="ARBA" id="ARBA00022547"/>
    </source>
</evidence>
<comment type="subcellular location">
    <subcellularLocation>
        <location evidence="12">Cell membrane</location>
        <topology evidence="12">Single-pass membrane protein</topology>
    </subcellularLocation>
    <subcellularLocation>
        <location evidence="11">Endomembrane system</location>
        <topology evidence="11">Single-pass membrane protein</topology>
    </subcellularLocation>
</comment>
<evidence type="ECO:0000313" key="15">
    <source>
        <dbReference type="EMBL" id="PIZ61731.1"/>
    </source>
</evidence>
<comment type="similarity">
    <text evidence="1 12 13">Belongs to the ATPase B chain family.</text>
</comment>
<evidence type="ECO:0000256" key="11">
    <source>
        <dbReference type="ARBA" id="ARBA00037847"/>
    </source>
</evidence>
<organism evidence="15 16">
    <name type="scientific">Candidatus Roizmanbacteria bacterium CG_4_10_14_0_2_um_filter_39_13</name>
    <dbReference type="NCBI Taxonomy" id="1974825"/>
    <lineage>
        <taxon>Bacteria</taxon>
        <taxon>Candidatus Roizmaniibacteriota</taxon>
    </lineage>
</organism>
<comment type="function">
    <text evidence="12">Component of the F(0) channel, it forms part of the peripheral stalk, linking F(1) to F(0).</text>
</comment>
<evidence type="ECO:0000256" key="5">
    <source>
        <dbReference type="ARBA" id="ARBA00022781"/>
    </source>
</evidence>
<sequence length="167" mass="19329">MENLGIDLKLIIAQIVSFAIFYFIFRKFISAPLLKFLKKQKEDEELRAKLAEELEDRKSVLEEKDRKMNKERRVALDAALAQGKKDAEKVKNELIEDAKKQADAIILRGHDQIEEEKQKLYKEMRKKIAQVSVMLVEGALKDYLSIDAQKAITKNITNKLPKINVED</sequence>
<dbReference type="GO" id="GO:0005886">
    <property type="term" value="C:plasma membrane"/>
    <property type="evidence" value="ECO:0007669"/>
    <property type="project" value="UniProtKB-SubCell"/>
</dbReference>
<dbReference type="PANTHER" id="PTHR33445:SF1">
    <property type="entry name" value="ATP SYNTHASE SUBUNIT B"/>
    <property type="match status" value="1"/>
</dbReference>
<evidence type="ECO:0000256" key="10">
    <source>
        <dbReference type="ARBA" id="ARBA00025198"/>
    </source>
</evidence>
<comment type="caution">
    <text evidence="15">The sequence shown here is derived from an EMBL/GenBank/DDBJ whole genome shotgun (WGS) entry which is preliminary data.</text>
</comment>
<evidence type="ECO:0000256" key="13">
    <source>
        <dbReference type="RuleBase" id="RU003848"/>
    </source>
</evidence>
<dbReference type="GO" id="GO:0046961">
    <property type="term" value="F:proton-transporting ATPase activity, rotational mechanism"/>
    <property type="evidence" value="ECO:0007669"/>
    <property type="project" value="TreeGrafter"/>
</dbReference>
<keyword evidence="2 12" id="KW-0813">Transport</keyword>
<keyword evidence="4 12" id="KW-0812">Transmembrane</keyword>
<dbReference type="HAMAP" id="MF_01398">
    <property type="entry name" value="ATP_synth_b_bprime"/>
    <property type="match status" value="1"/>
</dbReference>
<dbReference type="InterPro" id="IPR028987">
    <property type="entry name" value="ATP_synth_B-like_membr_sf"/>
</dbReference>
<keyword evidence="6 12" id="KW-1133">Transmembrane helix</keyword>
<dbReference type="GO" id="GO:0045259">
    <property type="term" value="C:proton-transporting ATP synthase complex"/>
    <property type="evidence" value="ECO:0007669"/>
    <property type="project" value="UniProtKB-KW"/>
</dbReference>
<evidence type="ECO:0000256" key="12">
    <source>
        <dbReference type="HAMAP-Rule" id="MF_01398"/>
    </source>
</evidence>
<dbReference type="Pfam" id="PF00430">
    <property type="entry name" value="ATP-synt_B"/>
    <property type="match status" value="1"/>
</dbReference>
<reference evidence="16" key="1">
    <citation type="submission" date="2017-09" db="EMBL/GenBank/DDBJ databases">
        <title>Depth-based differentiation of microbial function through sediment-hosted aquifers and enrichment of novel symbionts in the deep terrestrial subsurface.</title>
        <authorList>
            <person name="Probst A.J."/>
            <person name="Ladd B."/>
            <person name="Jarett J.K."/>
            <person name="Geller-Mcgrath D.E."/>
            <person name="Sieber C.M.K."/>
            <person name="Emerson J.B."/>
            <person name="Anantharaman K."/>
            <person name="Thomas B.C."/>
            <person name="Malmstrom R."/>
            <person name="Stieglmeier M."/>
            <person name="Klingl A."/>
            <person name="Woyke T."/>
            <person name="Ryan C.M."/>
            <person name="Banfield J.F."/>
        </authorList>
    </citation>
    <scope>NUCLEOTIDE SEQUENCE [LARGE SCALE GENOMIC DNA]</scope>
</reference>
<keyword evidence="9 12" id="KW-0066">ATP synthesis</keyword>
<feature type="transmembrane region" description="Helical" evidence="12">
    <location>
        <begin position="6"/>
        <end position="25"/>
    </location>
</feature>
<dbReference type="InterPro" id="IPR002146">
    <property type="entry name" value="ATP_synth_b/b'su_bac/chlpt"/>
</dbReference>
<evidence type="ECO:0000256" key="8">
    <source>
        <dbReference type="ARBA" id="ARBA00023136"/>
    </source>
</evidence>
<dbReference type="CDD" id="cd06503">
    <property type="entry name" value="ATP-synt_Fo_b"/>
    <property type="match status" value="1"/>
</dbReference>
<keyword evidence="7 12" id="KW-0406">Ion transport</keyword>
<dbReference type="InterPro" id="IPR050059">
    <property type="entry name" value="ATP_synthase_B_chain"/>
</dbReference>
<dbReference type="EMBL" id="PFOB01000077">
    <property type="protein sequence ID" value="PIZ61731.1"/>
    <property type="molecule type" value="Genomic_DNA"/>
</dbReference>
<comment type="subunit">
    <text evidence="12">F-type ATPases have 2 components, F(1) - the catalytic core - and F(0) - the membrane proton channel. F(1) has five subunits: alpha(3), beta(3), gamma(1), delta(1), epsilon(1). F(0) has three main subunits: a(1), b(2) and c(10-14). The alpha and beta chains form an alternating ring which encloses part of the gamma chain. F(1) is attached to F(0) by a central stalk formed by the gamma and epsilon chains, while a peripheral stalk is formed by the delta and b chains.</text>
</comment>
<keyword evidence="5 12" id="KW-0375">Hydrogen ion transport</keyword>
<keyword evidence="8 12" id="KW-0472">Membrane</keyword>
<gene>
    <name evidence="12" type="primary">atpF</name>
    <name evidence="15" type="ORF">COY16_06145</name>
</gene>
<dbReference type="GO" id="GO:0046933">
    <property type="term" value="F:proton-transporting ATP synthase activity, rotational mechanism"/>
    <property type="evidence" value="ECO:0007669"/>
    <property type="project" value="UniProtKB-UniRule"/>
</dbReference>
<dbReference type="PANTHER" id="PTHR33445">
    <property type="entry name" value="ATP SYNTHASE SUBUNIT B', CHLOROPLASTIC"/>
    <property type="match status" value="1"/>
</dbReference>
<evidence type="ECO:0000256" key="9">
    <source>
        <dbReference type="ARBA" id="ARBA00023310"/>
    </source>
</evidence>
<evidence type="ECO:0000256" key="1">
    <source>
        <dbReference type="ARBA" id="ARBA00005513"/>
    </source>
</evidence>
<protein>
    <recommendedName>
        <fullName evidence="12">ATP synthase subunit b</fullName>
    </recommendedName>
    <alternativeName>
        <fullName evidence="12">ATP synthase F(0) sector subunit b</fullName>
    </alternativeName>
    <alternativeName>
        <fullName evidence="12">ATPase subunit I</fullName>
    </alternativeName>
    <alternativeName>
        <fullName evidence="12">F-type ATPase subunit b</fullName>
        <shortName evidence="12">F-ATPase subunit b</shortName>
    </alternativeName>
</protein>
<evidence type="ECO:0000256" key="14">
    <source>
        <dbReference type="SAM" id="Coils"/>
    </source>
</evidence>
<dbReference type="Proteomes" id="UP000228503">
    <property type="component" value="Unassembled WGS sequence"/>
</dbReference>
<accession>A0A2M7TV69</accession>
<dbReference type="GO" id="GO:0012505">
    <property type="term" value="C:endomembrane system"/>
    <property type="evidence" value="ECO:0007669"/>
    <property type="project" value="UniProtKB-SubCell"/>
</dbReference>
<evidence type="ECO:0000313" key="16">
    <source>
        <dbReference type="Proteomes" id="UP000228503"/>
    </source>
</evidence>
<evidence type="ECO:0000256" key="2">
    <source>
        <dbReference type="ARBA" id="ARBA00022448"/>
    </source>
</evidence>
<comment type="function">
    <text evidence="10 12">F(1)F(0) ATP synthase produces ATP from ADP in the presence of a proton or sodium gradient. F-type ATPases consist of two structural domains, F(1) containing the extramembraneous catalytic core and F(0) containing the membrane proton channel, linked together by a central stalk and a peripheral stalk. During catalysis, ATP synthesis in the catalytic domain of F(1) is coupled via a rotary mechanism of the central stalk subunits to proton translocation.</text>
</comment>
<dbReference type="AlphaFoldDB" id="A0A2M7TV69"/>
<keyword evidence="14" id="KW-0175">Coiled coil</keyword>
<keyword evidence="3 12" id="KW-0138">CF(0)</keyword>
<evidence type="ECO:0000256" key="6">
    <source>
        <dbReference type="ARBA" id="ARBA00022989"/>
    </source>
</evidence>
<keyword evidence="12" id="KW-1003">Cell membrane</keyword>
<proteinExistence type="inferred from homology"/>